<dbReference type="EMBL" id="CP054492">
    <property type="protein sequence ID" value="QOY52979.1"/>
    <property type="molecule type" value="Genomic_DNA"/>
</dbReference>
<dbReference type="Proteomes" id="UP000593994">
    <property type="component" value="Chromosome"/>
</dbReference>
<dbReference type="AlphaFoldDB" id="A0A7S7RNW8"/>
<gene>
    <name evidence="3" type="ORF">HUE88_04660</name>
</gene>
<dbReference type="RefSeq" id="WP_194371570.1">
    <property type="nucleotide sequence ID" value="NZ_CP054492.1"/>
</dbReference>
<keyword evidence="1" id="KW-0175">Coiled coil</keyword>
<evidence type="ECO:0000256" key="1">
    <source>
        <dbReference type="SAM" id="Coils"/>
    </source>
</evidence>
<reference evidence="3 4" key="1">
    <citation type="submission" date="2020-05" db="EMBL/GenBank/DDBJ databases">
        <title>Sulfurimonas marisnigri, sp. nov., and Sulfurimonas baltica, sp. nov., manganese oxide reducing chemolithoautotrophs of the class Epsilonproteobacteria isolated from the pelagic redoxclines of the Black and Baltic Seas and emended description of the genus Sulfurimonas.</title>
        <authorList>
            <person name="Henkel J.V."/>
            <person name="Laudan C."/>
            <person name="Werner J."/>
            <person name="Neu T."/>
            <person name="Plewe S."/>
            <person name="Sproer C."/>
            <person name="Bunk B."/>
            <person name="Schulz-Vogt H.N."/>
        </authorList>
    </citation>
    <scope>NUCLEOTIDE SEQUENCE [LARGE SCALE GENOMIC DNA]</scope>
    <source>
        <strain evidence="3 4">GD2</strain>
    </source>
</reference>
<evidence type="ECO:0000259" key="2">
    <source>
        <dbReference type="Pfam" id="PF20250"/>
    </source>
</evidence>
<sequence>MGLFGSSKEESTISKKIRPTVIRTENVAKELVELAKKNNINTSSLDFTILEVQTYKRICKVEQVKEEVVWEEIDRDEIYKLDDVTSILNPDFQIKQVYEIEMFSKESDGDGDMFKDFHAAVGANATKCKVYLSIKEGSKVKATPNFEVEFLNYINKSKIRAGILINIFDEMLDEMVSKVSALVKVDGSLKYEKNENILIAESYEPMQTIDDDLILHFEHKKEAGENDRVDYSSRGFIKSVLKDDLLIEYVKPKKGKAGRNCRGEFMEPREPEVTHEPTFTVDETIKIVDNPDNIQYIAKENGYISLDGTAYTIKSDMDVESINFKTTGSITSGLDSDVTLSVKENDAQKDAIGNGMSVEVSEIDIKGNVGPNAKVHARRATVNGQTHGTSELRADDLTINVHKGLAIGGNIKITRLEHGTVIGNKVEVEQAMGGDIRAKDIEISVCTSHVEATASRLIEIKKLQGSENIFTIDPLLQKEKKSGLSENKAEIYELRTSINEIANEMAKYKKLINDNMSAYNEVKKKLIHYKNNGIKMPAAFINKYKQFQKMQEHLELIKEERQTKEDKLTLLTTQTASFQDNIFDARIINRDRWVGHNELVFKLVDPPIELRFTPSEGSNDEVFALVENSDGQYEIRAIKE</sequence>
<proteinExistence type="predicted"/>
<evidence type="ECO:0000313" key="4">
    <source>
        <dbReference type="Proteomes" id="UP000593994"/>
    </source>
</evidence>
<organism evidence="3 4">
    <name type="scientific">Candidatus Sulfurimonas baltica</name>
    <dbReference type="NCBI Taxonomy" id="2740404"/>
    <lineage>
        <taxon>Bacteria</taxon>
        <taxon>Pseudomonadati</taxon>
        <taxon>Campylobacterota</taxon>
        <taxon>Epsilonproteobacteria</taxon>
        <taxon>Campylobacterales</taxon>
        <taxon>Sulfurimonadaceae</taxon>
        <taxon>Sulfurimonas</taxon>
    </lineage>
</organism>
<feature type="domain" description="Flagellar Assembly Protein A N-terminal region" evidence="2">
    <location>
        <begin position="127"/>
        <end position="307"/>
    </location>
</feature>
<dbReference type="Pfam" id="PF20250">
    <property type="entry name" value="FapA_N"/>
    <property type="match status" value="1"/>
</dbReference>
<keyword evidence="4" id="KW-1185">Reference proteome</keyword>
<dbReference type="InterPro" id="IPR046866">
    <property type="entry name" value="FapA_N"/>
</dbReference>
<feature type="coiled-coil region" evidence="1">
    <location>
        <begin position="547"/>
        <end position="574"/>
    </location>
</feature>
<name>A0A7S7RNW8_9BACT</name>
<dbReference type="KEGG" id="sbal:HUE88_04660"/>
<accession>A0A7S7RNW8</accession>
<evidence type="ECO:0000313" key="3">
    <source>
        <dbReference type="EMBL" id="QOY52979.1"/>
    </source>
</evidence>
<protein>
    <submittedName>
        <fullName evidence="3">DUF342 domain-containing protein</fullName>
    </submittedName>
</protein>